<dbReference type="AlphaFoldDB" id="A0A174JLZ1"/>
<evidence type="ECO:0000313" key="7">
    <source>
        <dbReference type="EMBL" id="CUO98185.1"/>
    </source>
</evidence>
<dbReference type="PANTHER" id="PTHR21716">
    <property type="entry name" value="TRANSMEMBRANE PROTEIN"/>
    <property type="match status" value="1"/>
</dbReference>
<evidence type="ECO:0000256" key="3">
    <source>
        <dbReference type="ARBA" id="ARBA00022692"/>
    </source>
</evidence>
<comment type="similarity">
    <text evidence="2">Belongs to the autoinducer-2 exporter (AI-2E) (TC 2.A.86) family.</text>
</comment>
<keyword evidence="3 6" id="KW-0812">Transmembrane</keyword>
<dbReference type="GO" id="GO:0016020">
    <property type="term" value="C:membrane"/>
    <property type="evidence" value="ECO:0007669"/>
    <property type="project" value="UniProtKB-SubCell"/>
</dbReference>
<dbReference type="InterPro" id="IPR002549">
    <property type="entry name" value="AI-2E-like"/>
</dbReference>
<feature type="transmembrane region" description="Helical" evidence="6">
    <location>
        <begin position="219"/>
        <end position="244"/>
    </location>
</feature>
<name>A0A174JLZ1_9FIRM</name>
<comment type="subcellular location">
    <subcellularLocation>
        <location evidence="1">Membrane</location>
        <topology evidence="1">Multi-pass membrane protein</topology>
    </subcellularLocation>
</comment>
<proteinExistence type="inferred from homology"/>
<dbReference type="EMBL" id="CYZE01000015">
    <property type="protein sequence ID" value="CUO98185.1"/>
    <property type="molecule type" value="Genomic_DNA"/>
</dbReference>
<sequence length="377" mass="42435">MIMNNWKKYCRLILNIVIPLLVIWLVCFIGPRFLKFFLPFVIGWIIAMIANPLVKFLEKRVKIVRKHSSMLIVVAVLALIITLLYFVITKLVSEAVGFVGDIPKYYESASVEVQKMLIQVERLLQFLPQSVSDSVNQFFGHIGEYLNLAVQKIASPTVTVAGNVVKSIPAALVYTIVTIFSSYLFIVDRDKILEFFKKYMPEGGSKYYKYLKKDIKHLVGGYFLAQFKIMFVIAVVLAVGLLVLRVDYALLIAVIVAFLDFLPVLGTGTILIPWAVIRLFSGDTAFAVGMFALYVLTQVLRRVIEPKIVGDTMGLDPLATLLFLYLGFKISGVAGMILAVPIGMLFLNLYEFGAFDSLIYSVKTLLHDINVFRRESD</sequence>
<protein>
    <submittedName>
        <fullName evidence="7">Sporulation integral membrane protein YtvI</fullName>
    </submittedName>
</protein>
<accession>A0A174JLZ1</accession>
<evidence type="ECO:0000256" key="5">
    <source>
        <dbReference type="ARBA" id="ARBA00023136"/>
    </source>
</evidence>
<organism evidence="7 8">
    <name type="scientific">Hungatella hathewayi</name>
    <dbReference type="NCBI Taxonomy" id="154046"/>
    <lineage>
        <taxon>Bacteria</taxon>
        <taxon>Bacillati</taxon>
        <taxon>Bacillota</taxon>
        <taxon>Clostridia</taxon>
        <taxon>Lachnospirales</taxon>
        <taxon>Lachnospiraceae</taxon>
        <taxon>Hungatella</taxon>
    </lineage>
</organism>
<dbReference type="NCBIfam" id="TIGR02872">
    <property type="entry name" value="spore_ytvI"/>
    <property type="match status" value="1"/>
</dbReference>
<gene>
    <name evidence="7" type="primary">yhhT_3</name>
    <name evidence="7" type="ORF">ERS852407_04606</name>
</gene>
<feature type="transmembrane region" description="Helical" evidence="6">
    <location>
        <begin position="324"/>
        <end position="347"/>
    </location>
</feature>
<feature type="transmembrane region" description="Helical" evidence="6">
    <location>
        <begin position="69"/>
        <end position="88"/>
    </location>
</feature>
<keyword evidence="5 6" id="KW-0472">Membrane</keyword>
<feature type="transmembrane region" description="Helical" evidence="6">
    <location>
        <begin position="168"/>
        <end position="187"/>
    </location>
</feature>
<keyword evidence="4 6" id="KW-1133">Transmembrane helix</keyword>
<dbReference type="Proteomes" id="UP000095651">
    <property type="component" value="Unassembled WGS sequence"/>
</dbReference>
<feature type="transmembrane region" description="Helical" evidence="6">
    <location>
        <begin position="250"/>
        <end position="277"/>
    </location>
</feature>
<feature type="transmembrane region" description="Helical" evidence="6">
    <location>
        <begin position="12"/>
        <end position="31"/>
    </location>
</feature>
<dbReference type="PANTHER" id="PTHR21716:SF68">
    <property type="entry name" value="TRANSPORT PROTEIN YTVI-RELATED"/>
    <property type="match status" value="1"/>
</dbReference>
<evidence type="ECO:0000256" key="6">
    <source>
        <dbReference type="SAM" id="Phobius"/>
    </source>
</evidence>
<dbReference type="GO" id="GO:0055085">
    <property type="term" value="P:transmembrane transport"/>
    <property type="evidence" value="ECO:0007669"/>
    <property type="project" value="TreeGrafter"/>
</dbReference>
<evidence type="ECO:0000256" key="4">
    <source>
        <dbReference type="ARBA" id="ARBA00022989"/>
    </source>
</evidence>
<dbReference type="InterPro" id="IPR014227">
    <property type="entry name" value="YtvI-like"/>
</dbReference>
<evidence type="ECO:0000313" key="8">
    <source>
        <dbReference type="Proteomes" id="UP000095651"/>
    </source>
</evidence>
<dbReference type="Pfam" id="PF01594">
    <property type="entry name" value="AI-2E_transport"/>
    <property type="match status" value="1"/>
</dbReference>
<feature type="transmembrane region" description="Helical" evidence="6">
    <location>
        <begin position="37"/>
        <end position="57"/>
    </location>
</feature>
<reference evidence="7 8" key="1">
    <citation type="submission" date="2015-09" db="EMBL/GenBank/DDBJ databases">
        <authorList>
            <consortium name="Pathogen Informatics"/>
        </authorList>
    </citation>
    <scope>NUCLEOTIDE SEQUENCE [LARGE SCALE GENOMIC DNA]</scope>
    <source>
        <strain evidence="7 8">2789STDY5608850</strain>
    </source>
</reference>
<dbReference type="RefSeq" id="WP_172683659.1">
    <property type="nucleotide sequence ID" value="NZ_CABIXC010000015.1"/>
</dbReference>
<feature type="transmembrane region" description="Helical" evidence="6">
    <location>
        <begin position="284"/>
        <end position="304"/>
    </location>
</feature>
<evidence type="ECO:0000256" key="1">
    <source>
        <dbReference type="ARBA" id="ARBA00004141"/>
    </source>
</evidence>
<evidence type="ECO:0000256" key="2">
    <source>
        <dbReference type="ARBA" id="ARBA00009773"/>
    </source>
</evidence>